<evidence type="ECO:0000256" key="6">
    <source>
        <dbReference type="SAM" id="Phobius"/>
    </source>
</evidence>
<dbReference type="PROSITE" id="PS50035">
    <property type="entry name" value="PLD"/>
    <property type="match status" value="2"/>
</dbReference>
<feature type="transmembrane region" description="Helical" evidence="6">
    <location>
        <begin position="48"/>
        <end position="67"/>
    </location>
</feature>
<organism evidence="8 9">
    <name type="scientific">Mogibacterium timidum</name>
    <dbReference type="NCBI Taxonomy" id="35519"/>
    <lineage>
        <taxon>Bacteria</taxon>
        <taxon>Bacillati</taxon>
        <taxon>Bacillota</taxon>
        <taxon>Clostridia</taxon>
        <taxon>Peptostreptococcales</taxon>
        <taxon>Anaerovoracaceae</taxon>
        <taxon>Mogibacterium</taxon>
    </lineage>
</organism>
<keyword evidence="5 6" id="KW-0472">Membrane</keyword>
<dbReference type="CDD" id="cd09160">
    <property type="entry name" value="PLDc_SMU_988_like_2"/>
    <property type="match status" value="1"/>
</dbReference>
<keyword evidence="3 6" id="KW-0812">Transmembrane</keyword>
<dbReference type="InterPro" id="IPR001736">
    <property type="entry name" value="PLipase_D/transphosphatidylase"/>
</dbReference>
<feature type="domain" description="PLD phosphodiesterase" evidence="7">
    <location>
        <begin position="437"/>
        <end position="464"/>
    </location>
</feature>
<sequence length="523" mass="58966">MSVSGTFATYEKKEQVKNSIGRLMLAVIAIAAEVLLITTLIFTLNEKYTILAALSRVLALVVVIGISTKSTSASVKLPWVVMILLNPIIGVTVYLMVGLGGSTRRMRARFLKVDNELFPLLHDDEQIIDEIAESDLGIANIFRYVSNNAFFPVYNDSNIEFYSEARVALDAQKEAMRKAEHFIFLEYHAIEDSAAFAGVKEILAERASEGVEVRVIYDDVGSIGFIDSSFIKRLEALGIRCRVFNPVVPIANVFLNNRDHRKICIVDGKVGFTGGYNLANEYFNLTRPYGDWKDSGVKLEGNAVHNLTMMFLEIWNATKTQGLKDASYECYMPDIKLDRNEPGCCIQPYGDTPLDHEHVGENVYLSIINNADRYVWFTTPYLIISDEMNRALTLAAARGVDVRIVTPGIPDKRAAYAVTRSHYMRLARDGVKIYEYVPGFCHAKQCVADDEIATCGTINLDYRSLYHHFENGVVMYNCRAVRDIKQDFETVFGKCLNVTDRYMEGKISINIFRQVLRLFSVLM</sequence>
<evidence type="ECO:0000313" key="9">
    <source>
        <dbReference type="Proteomes" id="UP000526307"/>
    </source>
</evidence>
<protein>
    <submittedName>
        <fullName evidence="8">PLDc N-terminal domain-containing protein</fullName>
    </submittedName>
</protein>
<dbReference type="PANTHER" id="PTHR21248:SF22">
    <property type="entry name" value="PHOSPHOLIPASE D"/>
    <property type="match status" value="1"/>
</dbReference>
<reference evidence="8 9" key="1">
    <citation type="submission" date="2020-06" db="EMBL/GenBank/DDBJ databases">
        <title>Mogibacterium timidum strain W9173 genomic sequence.</title>
        <authorList>
            <person name="Wade W.G."/>
            <person name="Johnston C.D."/>
            <person name="Chen T."/>
            <person name="Dewhirst F.E."/>
        </authorList>
    </citation>
    <scope>NUCLEOTIDE SEQUENCE [LARGE SCALE GENOMIC DNA]</scope>
    <source>
        <strain evidence="8 9">W9173</strain>
    </source>
</reference>
<dbReference type="GO" id="GO:0005886">
    <property type="term" value="C:plasma membrane"/>
    <property type="evidence" value="ECO:0007669"/>
    <property type="project" value="UniProtKB-SubCell"/>
</dbReference>
<dbReference type="GO" id="GO:0032049">
    <property type="term" value="P:cardiolipin biosynthetic process"/>
    <property type="evidence" value="ECO:0007669"/>
    <property type="project" value="UniProtKB-ARBA"/>
</dbReference>
<dbReference type="SMART" id="SM00155">
    <property type="entry name" value="PLDc"/>
    <property type="match status" value="2"/>
</dbReference>
<keyword evidence="2" id="KW-1003">Cell membrane</keyword>
<proteinExistence type="predicted"/>
<comment type="caution">
    <text evidence="8">The sequence shown here is derived from an EMBL/GenBank/DDBJ whole genome shotgun (WGS) entry which is preliminary data.</text>
</comment>
<dbReference type="InterPro" id="IPR027379">
    <property type="entry name" value="CLS_N"/>
</dbReference>
<name>A0A7Y8VRJ0_9FIRM</name>
<dbReference type="CDD" id="cd09154">
    <property type="entry name" value="PLDc_SMU_988_like_1"/>
    <property type="match status" value="1"/>
</dbReference>
<evidence type="ECO:0000256" key="3">
    <source>
        <dbReference type="ARBA" id="ARBA00022692"/>
    </source>
</evidence>
<evidence type="ECO:0000256" key="2">
    <source>
        <dbReference type="ARBA" id="ARBA00022475"/>
    </source>
</evidence>
<dbReference type="GO" id="GO:0030572">
    <property type="term" value="F:phosphatidyltransferase activity"/>
    <property type="evidence" value="ECO:0007669"/>
    <property type="project" value="UniProtKB-ARBA"/>
</dbReference>
<evidence type="ECO:0000256" key="4">
    <source>
        <dbReference type="ARBA" id="ARBA00022989"/>
    </source>
</evidence>
<feature type="transmembrane region" description="Helical" evidence="6">
    <location>
        <begin position="20"/>
        <end position="41"/>
    </location>
</feature>
<evidence type="ECO:0000256" key="5">
    <source>
        <dbReference type="ARBA" id="ARBA00023136"/>
    </source>
</evidence>
<dbReference type="Gene3D" id="3.30.870.10">
    <property type="entry name" value="Endonuclease Chain A"/>
    <property type="match status" value="2"/>
</dbReference>
<keyword evidence="9" id="KW-1185">Reference proteome</keyword>
<dbReference type="Pfam" id="PF13396">
    <property type="entry name" value="PLDc_N"/>
    <property type="match status" value="1"/>
</dbReference>
<keyword evidence="4 6" id="KW-1133">Transmembrane helix</keyword>
<dbReference type="PANTHER" id="PTHR21248">
    <property type="entry name" value="CARDIOLIPIN SYNTHASE"/>
    <property type="match status" value="1"/>
</dbReference>
<comment type="subcellular location">
    <subcellularLocation>
        <location evidence="1">Cell membrane</location>
        <topology evidence="1">Multi-pass membrane protein</topology>
    </subcellularLocation>
</comment>
<evidence type="ECO:0000256" key="1">
    <source>
        <dbReference type="ARBA" id="ARBA00004651"/>
    </source>
</evidence>
<dbReference type="SUPFAM" id="SSF56024">
    <property type="entry name" value="Phospholipase D/nuclease"/>
    <property type="match status" value="2"/>
</dbReference>
<evidence type="ECO:0000259" key="7">
    <source>
        <dbReference type="PROSITE" id="PS50035"/>
    </source>
</evidence>
<dbReference type="AlphaFoldDB" id="A0A7Y8VRJ0"/>
<dbReference type="Proteomes" id="UP000526307">
    <property type="component" value="Unassembled WGS sequence"/>
</dbReference>
<dbReference type="Pfam" id="PF13091">
    <property type="entry name" value="PLDc_2"/>
    <property type="match status" value="2"/>
</dbReference>
<dbReference type="EMBL" id="JABXYR010000001">
    <property type="protein sequence ID" value="NWO23303.1"/>
    <property type="molecule type" value="Genomic_DNA"/>
</dbReference>
<feature type="domain" description="PLD phosphodiesterase" evidence="7">
    <location>
        <begin position="255"/>
        <end position="282"/>
    </location>
</feature>
<feature type="transmembrane region" description="Helical" evidence="6">
    <location>
        <begin position="79"/>
        <end position="99"/>
    </location>
</feature>
<dbReference type="RefSeq" id="WP_009644239.1">
    <property type="nucleotide sequence ID" value="NZ_CAUVNY010000001.1"/>
</dbReference>
<evidence type="ECO:0000313" key="8">
    <source>
        <dbReference type="EMBL" id="NWO23303.1"/>
    </source>
</evidence>
<accession>A0A7Y8VRJ0</accession>
<dbReference type="InterPro" id="IPR025202">
    <property type="entry name" value="PLD-like_dom"/>
</dbReference>
<gene>
    <name evidence="8" type="ORF">HW270_04305</name>
</gene>